<dbReference type="Proteomes" id="UP000774617">
    <property type="component" value="Unassembled WGS sequence"/>
</dbReference>
<sequence>MHAKRAYRQLRSRFFADPHQRAQPFTSNTTPKNKEASLFDDCQTAETKRLSRRHAYPSTSPFLEVSSSTEGREQASTETLPWRRRPSQAKLEATSPSHSASASCSGQPAWTPPPPQSAGHQTTQSGNSTPPRQSCFARAEIEDRRRGLASGIICKTVIYKPDGGGGTRLASNISPHACSNTHTLFSFLLLLTSTRPATSAGRNEISE</sequence>
<evidence type="ECO:0000313" key="2">
    <source>
        <dbReference type="EMBL" id="KAH7046720.1"/>
    </source>
</evidence>
<feature type="compositionally biased region" description="Basic residues" evidence="1">
    <location>
        <begin position="1"/>
        <end position="11"/>
    </location>
</feature>
<feature type="region of interest" description="Disordered" evidence="1">
    <location>
        <begin position="1"/>
        <end position="133"/>
    </location>
</feature>
<organism evidence="2 3">
    <name type="scientific">Macrophomina phaseolina</name>
    <dbReference type="NCBI Taxonomy" id="35725"/>
    <lineage>
        <taxon>Eukaryota</taxon>
        <taxon>Fungi</taxon>
        <taxon>Dikarya</taxon>
        <taxon>Ascomycota</taxon>
        <taxon>Pezizomycotina</taxon>
        <taxon>Dothideomycetes</taxon>
        <taxon>Dothideomycetes incertae sedis</taxon>
        <taxon>Botryosphaeriales</taxon>
        <taxon>Botryosphaeriaceae</taxon>
        <taxon>Macrophomina</taxon>
    </lineage>
</organism>
<accession>A0ABQ8G9T9</accession>
<name>A0ABQ8G9T9_9PEZI</name>
<feature type="compositionally biased region" description="Low complexity" evidence="1">
    <location>
        <begin position="93"/>
        <end position="105"/>
    </location>
</feature>
<keyword evidence="3" id="KW-1185">Reference proteome</keyword>
<protein>
    <submittedName>
        <fullName evidence="2">Uncharacterized protein</fullName>
    </submittedName>
</protein>
<dbReference type="EMBL" id="JAGTJR010000017">
    <property type="protein sequence ID" value="KAH7046720.1"/>
    <property type="molecule type" value="Genomic_DNA"/>
</dbReference>
<gene>
    <name evidence="2" type="ORF">B0J12DRAFT_138063</name>
</gene>
<evidence type="ECO:0000313" key="3">
    <source>
        <dbReference type="Proteomes" id="UP000774617"/>
    </source>
</evidence>
<evidence type="ECO:0000256" key="1">
    <source>
        <dbReference type="SAM" id="MobiDB-lite"/>
    </source>
</evidence>
<reference evidence="2 3" key="1">
    <citation type="journal article" date="2021" name="Nat. Commun.">
        <title>Genetic determinants of endophytism in the Arabidopsis root mycobiome.</title>
        <authorList>
            <person name="Mesny F."/>
            <person name="Miyauchi S."/>
            <person name="Thiergart T."/>
            <person name="Pickel B."/>
            <person name="Atanasova L."/>
            <person name="Karlsson M."/>
            <person name="Huettel B."/>
            <person name="Barry K.W."/>
            <person name="Haridas S."/>
            <person name="Chen C."/>
            <person name="Bauer D."/>
            <person name="Andreopoulos W."/>
            <person name="Pangilinan J."/>
            <person name="LaButti K."/>
            <person name="Riley R."/>
            <person name="Lipzen A."/>
            <person name="Clum A."/>
            <person name="Drula E."/>
            <person name="Henrissat B."/>
            <person name="Kohler A."/>
            <person name="Grigoriev I.V."/>
            <person name="Martin F.M."/>
            <person name="Hacquard S."/>
        </authorList>
    </citation>
    <scope>NUCLEOTIDE SEQUENCE [LARGE SCALE GENOMIC DNA]</scope>
    <source>
        <strain evidence="2 3">MPI-SDFR-AT-0080</strain>
    </source>
</reference>
<proteinExistence type="predicted"/>
<feature type="compositionally biased region" description="Polar residues" evidence="1">
    <location>
        <begin position="57"/>
        <end position="69"/>
    </location>
</feature>
<comment type="caution">
    <text evidence="2">The sequence shown here is derived from an EMBL/GenBank/DDBJ whole genome shotgun (WGS) entry which is preliminary data.</text>
</comment>
<feature type="compositionally biased region" description="Polar residues" evidence="1">
    <location>
        <begin position="118"/>
        <end position="132"/>
    </location>
</feature>